<organism evidence="1 2">
    <name type="scientific">Candidatus Buchananbacteria bacterium RIFCSPHIGHO2_01_FULL_39_8</name>
    <dbReference type="NCBI Taxonomy" id="1797533"/>
    <lineage>
        <taxon>Bacteria</taxon>
        <taxon>Candidatus Buchananiibacteriota</taxon>
    </lineage>
</organism>
<reference evidence="1 2" key="1">
    <citation type="journal article" date="2016" name="Nat. Commun.">
        <title>Thousands of microbial genomes shed light on interconnected biogeochemical processes in an aquifer system.</title>
        <authorList>
            <person name="Anantharaman K."/>
            <person name="Brown C.T."/>
            <person name="Hug L.A."/>
            <person name="Sharon I."/>
            <person name="Castelle C.J."/>
            <person name="Probst A.J."/>
            <person name="Thomas B.C."/>
            <person name="Singh A."/>
            <person name="Wilkins M.J."/>
            <person name="Karaoz U."/>
            <person name="Brodie E.L."/>
            <person name="Williams K.H."/>
            <person name="Hubbard S.S."/>
            <person name="Banfield J.F."/>
        </authorList>
    </citation>
    <scope>NUCLEOTIDE SEQUENCE [LARGE SCALE GENOMIC DNA]</scope>
</reference>
<dbReference type="EMBL" id="MHIC01000002">
    <property type="protein sequence ID" value="OGY46151.1"/>
    <property type="molecule type" value="Genomic_DNA"/>
</dbReference>
<proteinExistence type="predicted"/>
<dbReference type="STRING" id="1797533.A2731_01085"/>
<name>A0A1G1Y1Q1_9BACT</name>
<sequence length="112" mass="13147">MTDERWKEIIGHIKDHFDLIDQHTEDLPKEAGQGTVEIVEFKGPLGRMKLERTTQPLIIDKRTFGSRRIGSETAVQYIYSDTEKVHKFKAYRFAEGDDNWVEMTLERGEMIF</sequence>
<gene>
    <name evidence="1" type="ORF">A2731_01085</name>
</gene>
<protein>
    <submittedName>
        <fullName evidence="1">Uncharacterized protein</fullName>
    </submittedName>
</protein>
<evidence type="ECO:0000313" key="1">
    <source>
        <dbReference type="EMBL" id="OGY46151.1"/>
    </source>
</evidence>
<dbReference type="Proteomes" id="UP000176241">
    <property type="component" value="Unassembled WGS sequence"/>
</dbReference>
<comment type="caution">
    <text evidence="1">The sequence shown here is derived from an EMBL/GenBank/DDBJ whole genome shotgun (WGS) entry which is preliminary data.</text>
</comment>
<dbReference type="AlphaFoldDB" id="A0A1G1Y1Q1"/>
<accession>A0A1G1Y1Q1</accession>
<evidence type="ECO:0000313" key="2">
    <source>
        <dbReference type="Proteomes" id="UP000176241"/>
    </source>
</evidence>